<evidence type="ECO:0000313" key="2">
    <source>
        <dbReference type="EMBL" id="KAK6621534.1"/>
    </source>
</evidence>
<sequence>MMNGTNNRVLADLMDSSFGLSPMRNLTVNFSGTSLSSTPRYKLSGRRLSMSNLTPETPSDSSSLDIADGKCGTPR</sequence>
<protein>
    <submittedName>
        <fullName evidence="3">Uncharacterized protein</fullName>
    </submittedName>
</protein>
<dbReference type="AlphaFoldDB" id="A0AAN8PM10"/>
<reference evidence="3 5" key="1">
    <citation type="submission" date="2023-10" db="EMBL/GenBank/DDBJ databases">
        <title>Genomes of two closely related lineages of the louse Polyplax serrata with different host specificities.</title>
        <authorList>
            <person name="Martinu J."/>
            <person name="Tarabai H."/>
            <person name="Stefka J."/>
            <person name="Hypsa V."/>
        </authorList>
    </citation>
    <scope>NUCLEOTIDE SEQUENCE [LARGE SCALE GENOMIC DNA]</scope>
    <source>
        <strain evidence="2">98ZLc_SE</strain>
        <strain evidence="3">HR10_N</strain>
    </source>
</reference>
<comment type="caution">
    <text evidence="3">The sequence shown here is derived from an EMBL/GenBank/DDBJ whole genome shotgun (WGS) entry which is preliminary data.</text>
</comment>
<evidence type="ECO:0000313" key="4">
    <source>
        <dbReference type="Proteomes" id="UP001359485"/>
    </source>
</evidence>
<feature type="compositionally biased region" description="Polar residues" evidence="1">
    <location>
        <begin position="49"/>
        <end position="64"/>
    </location>
</feature>
<name>A0AAN8PM10_POLSC</name>
<gene>
    <name evidence="3" type="ORF">RUM43_006973</name>
    <name evidence="2" type="ORF">RUM44_001341</name>
</gene>
<evidence type="ECO:0000313" key="5">
    <source>
        <dbReference type="Proteomes" id="UP001372834"/>
    </source>
</evidence>
<evidence type="ECO:0000313" key="3">
    <source>
        <dbReference type="EMBL" id="KAK6638706.1"/>
    </source>
</evidence>
<feature type="compositionally biased region" description="Polar residues" evidence="1">
    <location>
        <begin position="30"/>
        <end position="39"/>
    </location>
</feature>
<feature type="region of interest" description="Disordered" evidence="1">
    <location>
        <begin position="30"/>
        <end position="75"/>
    </location>
</feature>
<evidence type="ECO:0000256" key="1">
    <source>
        <dbReference type="SAM" id="MobiDB-lite"/>
    </source>
</evidence>
<dbReference type="Proteomes" id="UP001372834">
    <property type="component" value="Unassembled WGS sequence"/>
</dbReference>
<dbReference type="EMBL" id="JAWJWF010000047">
    <property type="protein sequence ID" value="KAK6621534.1"/>
    <property type="molecule type" value="Genomic_DNA"/>
</dbReference>
<proteinExistence type="predicted"/>
<organism evidence="3 5">
    <name type="scientific">Polyplax serrata</name>
    <name type="common">Common mouse louse</name>
    <dbReference type="NCBI Taxonomy" id="468196"/>
    <lineage>
        <taxon>Eukaryota</taxon>
        <taxon>Metazoa</taxon>
        <taxon>Ecdysozoa</taxon>
        <taxon>Arthropoda</taxon>
        <taxon>Hexapoda</taxon>
        <taxon>Insecta</taxon>
        <taxon>Pterygota</taxon>
        <taxon>Neoptera</taxon>
        <taxon>Paraneoptera</taxon>
        <taxon>Psocodea</taxon>
        <taxon>Troctomorpha</taxon>
        <taxon>Phthiraptera</taxon>
        <taxon>Anoplura</taxon>
        <taxon>Polyplacidae</taxon>
        <taxon>Polyplax</taxon>
    </lineage>
</organism>
<dbReference type="EMBL" id="JAWJWE010000003">
    <property type="protein sequence ID" value="KAK6638706.1"/>
    <property type="molecule type" value="Genomic_DNA"/>
</dbReference>
<accession>A0AAN8PM10</accession>
<dbReference type="Proteomes" id="UP001359485">
    <property type="component" value="Unassembled WGS sequence"/>
</dbReference>
<keyword evidence="4" id="KW-1185">Reference proteome</keyword>